<dbReference type="GO" id="GO:0003824">
    <property type="term" value="F:catalytic activity"/>
    <property type="evidence" value="ECO:0007669"/>
    <property type="project" value="InterPro"/>
</dbReference>
<dbReference type="AlphaFoldDB" id="A0A401UFJ7"/>
<dbReference type="PROSITE" id="PS51340">
    <property type="entry name" value="MOSC"/>
    <property type="match status" value="1"/>
</dbReference>
<name>A0A401UFJ7_9BACT</name>
<dbReference type="GO" id="GO:0030170">
    <property type="term" value="F:pyridoxal phosphate binding"/>
    <property type="evidence" value="ECO:0007669"/>
    <property type="project" value="InterPro"/>
</dbReference>
<organism evidence="2 3">
    <name type="scientific">Chryseotalea sanaruensis</name>
    <dbReference type="NCBI Taxonomy" id="2482724"/>
    <lineage>
        <taxon>Bacteria</taxon>
        <taxon>Pseudomonadati</taxon>
        <taxon>Bacteroidota</taxon>
        <taxon>Cytophagia</taxon>
        <taxon>Cytophagales</taxon>
        <taxon>Chryseotaleaceae</taxon>
        <taxon>Chryseotalea</taxon>
    </lineage>
</organism>
<dbReference type="PANTHER" id="PTHR14237:SF19">
    <property type="entry name" value="MITOCHONDRIAL AMIDOXIME REDUCING COMPONENT 1"/>
    <property type="match status" value="1"/>
</dbReference>
<sequence>MQALRLTEIWIYPIKSLGGIRFKQANVFEKGLQYDRRWMLVDEAGKFLTQRVHPIMALFKVSIEGDTLTITHTQIQQSHSVSLHPQLIQQSQPVTIWDDTVLAYEVSETSSQWFSALLGIKCKLVYFPEENNRAVDRRYATTENVSLADGYPFLIIGQASLDDLNSRLEKVVSMNRFRPNFVFTGGNPFEEDAWKEFSIGANRFVGVKPCSRCVLITVDQNTAQKSDEPLRTLSTYRKKDNKIYFGQNLLALNHTVVREGDLITLET</sequence>
<dbReference type="PANTHER" id="PTHR14237">
    <property type="entry name" value="MOLYBDOPTERIN COFACTOR SULFURASE MOSC"/>
    <property type="match status" value="1"/>
</dbReference>
<dbReference type="InterPro" id="IPR005303">
    <property type="entry name" value="MOCOS_middle"/>
</dbReference>
<comment type="caution">
    <text evidence="2">The sequence shown here is derived from an EMBL/GenBank/DDBJ whole genome shotgun (WGS) entry which is preliminary data.</text>
</comment>
<keyword evidence="3" id="KW-1185">Reference proteome</keyword>
<accession>A0A401UFJ7</accession>
<evidence type="ECO:0000259" key="1">
    <source>
        <dbReference type="PROSITE" id="PS51340"/>
    </source>
</evidence>
<reference evidence="2 3" key="1">
    <citation type="submission" date="2018-11" db="EMBL/GenBank/DDBJ databases">
        <title>Chryseotalea sanarue gen. nov., sp., nov., a member of the family Cytophagaceae, isolated from a brackish lake in Hamamatsu Japan.</title>
        <authorList>
            <person name="Maejima Y."/>
            <person name="Iino T."/>
            <person name="Muraguchi Y."/>
            <person name="Fukuda K."/>
            <person name="Ohkuma M."/>
            <person name="Moriuchi R."/>
            <person name="Dohra H."/>
            <person name="Kimbara K."/>
            <person name="Shintani M."/>
        </authorList>
    </citation>
    <scope>NUCLEOTIDE SEQUENCE [LARGE SCALE GENOMIC DNA]</scope>
    <source>
        <strain evidence="2 3">Ys</strain>
    </source>
</reference>
<proteinExistence type="predicted"/>
<dbReference type="OrthoDB" id="581532at2"/>
<protein>
    <submittedName>
        <fullName evidence="2">MOSC domain-containing protein</fullName>
    </submittedName>
</protein>
<dbReference type="GO" id="GO:0030151">
    <property type="term" value="F:molybdenum ion binding"/>
    <property type="evidence" value="ECO:0007669"/>
    <property type="project" value="InterPro"/>
</dbReference>
<dbReference type="Pfam" id="PF03473">
    <property type="entry name" value="MOSC"/>
    <property type="match status" value="1"/>
</dbReference>
<dbReference type="EMBL" id="BHXQ01000008">
    <property type="protein sequence ID" value="GCC53642.1"/>
    <property type="molecule type" value="Genomic_DNA"/>
</dbReference>
<dbReference type="InterPro" id="IPR005302">
    <property type="entry name" value="MoCF_Sase_C"/>
</dbReference>
<dbReference type="Pfam" id="PF03476">
    <property type="entry name" value="MOSC_N"/>
    <property type="match status" value="1"/>
</dbReference>
<gene>
    <name evidence="2" type="ORF">SanaruYs_38870</name>
</gene>
<feature type="domain" description="MOSC" evidence="1">
    <location>
        <begin position="122"/>
        <end position="266"/>
    </location>
</feature>
<dbReference type="Proteomes" id="UP000288227">
    <property type="component" value="Unassembled WGS sequence"/>
</dbReference>
<evidence type="ECO:0000313" key="3">
    <source>
        <dbReference type="Proteomes" id="UP000288227"/>
    </source>
</evidence>
<dbReference type="SUPFAM" id="SSF141673">
    <property type="entry name" value="MOSC N-terminal domain-like"/>
    <property type="match status" value="1"/>
</dbReference>
<dbReference type="InterPro" id="IPR011037">
    <property type="entry name" value="Pyrv_Knase-like_insert_dom_sf"/>
</dbReference>
<dbReference type="RefSeq" id="WP_127124286.1">
    <property type="nucleotide sequence ID" value="NZ_BHXQ01000008.1"/>
</dbReference>
<evidence type="ECO:0000313" key="2">
    <source>
        <dbReference type="EMBL" id="GCC53642.1"/>
    </source>
</evidence>
<dbReference type="SUPFAM" id="SSF50800">
    <property type="entry name" value="PK beta-barrel domain-like"/>
    <property type="match status" value="1"/>
</dbReference>